<name>A0AAD8ZGI0_9TELE</name>
<organism evidence="2 3">
    <name type="scientific">Electrophorus voltai</name>
    <dbReference type="NCBI Taxonomy" id="2609070"/>
    <lineage>
        <taxon>Eukaryota</taxon>
        <taxon>Metazoa</taxon>
        <taxon>Chordata</taxon>
        <taxon>Craniata</taxon>
        <taxon>Vertebrata</taxon>
        <taxon>Euteleostomi</taxon>
        <taxon>Actinopterygii</taxon>
        <taxon>Neopterygii</taxon>
        <taxon>Teleostei</taxon>
        <taxon>Ostariophysi</taxon>
        <taxon>Gymnotiformes</taxon>
        <taxon>Gymnotoidei</taxon>
        <taxon>Gymnotidae</taxon>
        <taxon>Electrophorus</taxon>
    </lineage>
</organism>
<feature type="non-terminal residue" evidence="2">
    <location>
        <position position="1"/>
    </location>
</feature>
<evidence type="ECO:0000313" key="3">
    <source>
        <dbReference type="Proteomes" id="UP001239994"/>
    </source>
</evidence>
<protein>
    <submittedName>
        <fullName evidence="2">Uncharacterized protein</fullName>
    </submittedName>
</protein>
<feature type="region of interest" description="Disordered" evidence="1">
    <location>
        <begin position="65"/>
        <end position="86"/>
    </location>
</feature>
<keyword evidence="3" id="KW-1185">Reference proteome</keyword>
<dbReference type="AlphaFoldDB" id="A0AAD8ZGI0"/>
<dbReference type="EMBL" id="JAROKS010000012">
    <property type="protein sequence ID" value="KAK1798607.1"/>
    <property type="molecule type" value="Genomic_DNA"/>
</dbReference>
<proteinExistence type="predicted"/>
<accession>A0AAD8ZGI0</accession>
<evidence type="ECO:0000313" key="2">
    <source>
        <dbReference type="EMBL" id="KAK1798607.1"/>
    </source>
</evidence>
<sequence length="86" mass="9147">MRKRSSAFPTLWNQPKMNACCILFQGAVTCREELQCRQAAPGNQAGLGGMEAVARGCATSICGDNGPQKPPVPLDCKMPQLQTGPL</sequence>
<dbReference type="Proteomes" id="UP001239994">
    <property type="component" value="Unassembled WGS sequence"/>
</dbReference>
<comment type="caution">
    <text evidence="2">The sequence shown here is derived from an EMBL/GenBank/DDBJ whole genome shotgun (WGS) entry which is preliminary data.</text>
</comment>
<gene>
    <name evidence="2" type="ORF">P4O66_006902</name>
</gene>
<reference evidence="2" key="1">
    <citation type="submission" date="2023-03" db="EMBL/GenBank/DDBJ databases">
        <title>Electrophorus voltai genome.</title>
        <authorList>
            <person name="Bian C."/>
        </authorList>
    </citation>
    <scope>NUCLEOTIDE SEQUENCE</scope>
    <source>
        <strain evidence="2">CB-2022</strain>
        <tissue evidence="2">Muscle</tissue>
    </source>
</reference>
<evidence type="ECO:0000256" key="1">
    <source>
        <dbReference type="SAM" id="MobiDB-lite"/>
    </source>
</evidence>